<dbReference type="InterPro" id="IPR022496">
    <property type="entry name" value="T6A_TsaB"/>
</dbReference>
<dbReference type="PANTHER" id="PTHR11735">
    <property type="entry name" value="TRNA N6-ADENOSINE THREONYLCARBAMOYLTRANSFERASE"/>
    <property type="match status" value="1"/>
</dbReference>
<organism evidence="2 3">
    <name type="scientific">Glutamicibacter creatinolyticus</name>
    <dbReference type="NCBI Taxonomy" id="162496"/>
    <lineage>
        <taxon>Bacteria</taxon>
        <taxon>Bacillati</taxon>
        <taxon>Actinomycetota</taxon>
        <taxon>Actinomycetes</taxon>
        <taxon>Micrococcales</taxon>
        <taxon>Micrococcaceae</taxon>
        <taxon>Glutamicibacter</taxon>
    </lineage>
</organism>
<dbReference type="NCBIfam" id="TIGR03725">
    <property type="entry name" value="T6A_YeaZ"/>
    <property type="match status" value="1"/>
</dbReference>
<keyword evidence="2" id="KW-0808">Transferase</keyword>
<dbReference type="InterPro" id="IPR000905">
    <property type="entry name" value="Gcp-like_dom"/>
</dbReference>
<protein>
    <submittedName>
        <fullName evidence="2">tRNA (Adenosine(37)-N6)-threonylcarbamoyltransferase complex dimerization subunit type 1 TsaB</fullName>
    </submittedName>
</protein>
<name>A0A5B7WXD9_9MICC</name>
<dbReference type="PANTHER" id="PTHR11735:SF11">
    <property type="entry name" value="TRNA THREONYLCARBAMOYLADENOSINE BIOSYNTHESIS PROTEIN TSAB"/>
    <property type="match status" value="1"/>
</dbReference>
<sequence>MSNYLVIDTSAHTSVAVIDANGTVHAEITSERSNDQTETLVSYIHQLLAQAGLEGKELAGIIVGTGPGPFTGLRVGLVAARTLSYVWAVPLHGTMSLGALAERVRRELQPDAEYLIATDARRREVYWARFAADGKLLDGPHVSAAGELPSLEVHGVGAGLYAQELEEAGAKVAAVSRDWLTRAADLGPRALAELAEGADLSDTAPRYLRESDAQVPQFMKQAKS</sequence>
<dbReference type="GO" id="GO:0016740">
    <property type="term" value="F:transferase activity"/>
    <property type="evidence" value="ECO:0007669"/>
    <property type="project" value="UniProtKB-KW"/>
</dbReference>
<keyword evidence="3" id="KW-1185">Reference proteome</keyword>
<dbReference type="KEGG" id="gcr:GcLGCM259_2038"/>
<dbReference type="GO" id="GO:0005829">
    <property type="term" value="C:cytosol"/>
    <property type="evidence" value="ECO:0007669"/>
    <property type="project" value="TreeGrafter"/>
</dbReference>
<dbReference type="InterPro" id="IPR043129">
    <property type="entry name" value="ATPase_NBD"/>
</dbReference>
<accession>A0A5B7WXD9</accession>
<dbReference type="Gene3D" id="3.30.420.40">
    <property type="match status" value="2"/>
</dbReference>
<dbReference type="Proteomes" id="UP000307000">
    <property type="component" value="Chromosome"/>
</dbReference>
<evidence type="ECO:0000259" key="1">
    <source>
        <dbReference type="Pfam" id="PF00814"/>
    </source>
</evidence>
<proteinExistence type="predicted"/>
<dbReference type="RefSeq" id="WP_138926591.1">
    <property type="nucleotide sequence ID" value="NZ_CP034412.1"/>
</dbReference>
<dbReference type="AlphaFoldDB" id="A0A5B7WXD9"/>
<dbReference type="EMBL" id="CP034412">
    <property type="protein sequence ID" value="QCY47753.1"/>
    <property type="molecule type" value="Genomic_DNA"/>
</dbReference>
<evidence type="ECO:0000313" key="3">
    <source>
        <dbReference type="Proteomes" id="UP000307000"/>
    </source>
</evidence>
<dbReference type="GO" id="GO:0002949">
    <property type="term" value="P:tRNA threonylcarbamoyladenosine modification"/>
    <property type="evidence" value="ECO:0007669"/>
    <property type="project" value="InterPro"/>
</dbReference>
<dbReference type="Pfam" id="PF00814">
    <property type="entry name" value="TsaD"/>
    <property type="match status" value="1"/>
</dbReference>
<feature type="domain" description="Gcp-like" evidence="1">
    <location>
        <begin position="21"/>
        <end position="138"/>
    </location>
</feature>
<gene>
    <name evidence="2" type="primary">tsaB</name>
    <name evidence="2" type="ORF">GcLGCM259_2038</name>
</gene>
<evidence type="ECO:0000313" key="2">
    <source>
        <dbReference type="EMBL" id="QCY47753.1"/>
    </source>
</evidence>
<reference evidence="2 3" key="1">
    <citation type="submission" date="2018-12" db="EMBL/GenBank/DDBJ databases">
        <title>Complete Genome Sequence of Glutamicibacter creatinolyticus strain LGCM259,isolated from an abscess of a 12-year-old mare in Italy.</title>
        <authorList>
            <person name="Santos R.G."/>
            <person name="Silva A.L."/>
            <person name="Seyffert N."/>
            <person name="Castro T.L.P."/>
            <person name="Attili A.R."/>
            <person name="Rifici C."/>
            <person name="Mazzullo G."/>
            <person name="Brenig B."/>
            <person name="Venanzi F."/>
            <person name="Azevedo V."/>
        </authorList>
    </citation>
    <scope>NUCLEOTIDE SEQUENCE [LARGE SCALE GENOMIC DNA]</scope>
    <source>
        <strain evidence="2 3">LGCM 259</strain>
    </source>
</reference>
<dbReference type="SUPFAM" id="SSF53067">
    <property type="entry name" value="Actin-like ATPase domain"/>
    <property type="match status" value="2"/>
</dbReference>